<dbReference type="Pfam" id="PF11903">
    <property type="entry name" value="ParD_like"/>
    <property type="match status" value="1"/>
</dbReference>
<dbReference type="RefSeq" id="WP_093269362.1">
    <property type="nucleotide sequence ID" value="NZ_FNDD01000002.1"/>
</dbReference>
<dbReference type="AlphaFoldDB" id="A0A1G7XUW6"/>
<reference evidence="2 3" key="1">
    <citation type="submission" date="2016-10" db="EMBL/GenBank/DDBJ databases">
        <authorList>
            <person name="de Groot N.N."/>
        </authorList>
    </citation>
    <scope>NUCLEOTIDE SEQUENCE [LARGE SCALE GENOMIC DNA]</scope>
    <source>
        <strain evidence="2 3">CGMCC 1.10228</strain>
    </source>
</reference>
<evidence type="ECO:0000313" key="3">
    <source>
        <dbReference type="Proteomes" id="UP000198854"/>
    </source>
</evidence>
<dbReference type="EMBL" id="FNDD01000004">
    <property type="protein sequence ID" value="SDG87866.1"/>
    <property type="molecule type" value="Genomic_DNA"/>
</dbReference>
<organism evidence="2 3">
    <name type="scientific">Vibrio xiamenensis</name>
    <dbReference type="NCBI Taxonomy" id="861298"/>
    <lineage>
        <taxon>Bacteria</taxon>
        <taxon>Pseudomonadati</taxon>
        <taxon>Pseudomonadota</taxon>
        <taxon>Gammaproteobacteria</taxon>
        <taxon>Vibrionales</taxon>
        <taxon>Vibrionaceae</taxon>
        <taxon>Vibrio</taxon>
    </lineage>
</organism>
<gene>
    <name evidence="1" type="ORF">SAMN04488136_102234</name>
    <name evidence="2" type="ORF">SAMN04488136_10438</name>
</gene>
<name>A0A1G7XUW6_9VIBR</name>
<accession>A0A1G7XUW6</accession>
<keyword evidence="3" id="KW-1185">Reference proteome</keyword>
<dbReference type="InterPro" id="IPR021831">
    <property type="entry name" value="ParD-like"/>
</dbReference>
<dbReference type="EMBL" id="FNDD01000002">
    <property type="protein sequence ID" value="SDG76577.1"/>
    <property type="molecule type" value="Genomic_DNA"/>
</dbReference>
<dbReference type="Proteomes" id="UP000198854">
    <property type="component" value="Unassembled WGS sequence"/>
</dbReference>
<protein>
    <submittedName>
        <fullName evidence="2">ParD-like antitoxin of type II toxin-antitoxin system</fullName>
    </submittedName>
</protein>
<evidence type="ECO:0000313" key="1">
    <source>
        <dbReference type="EMBL" id="SDG76577.1"/>
    </source>
</evidence>
<dbReference type="STRING" id="861298.SAMN04488136_102234"/>
<dbReference type="OrthoDB" id="5422561at2"/>
<sequence length="80" mass="8868">MGIVKISDQLHEELRKASSVMSRSINSQAEFWIKMGMLAELNPNLSFNQIMNDLMQSAQVSAANIATTEDADSHEEALND</sequence>
<proteinExistence type="predicted"/>
<evidence type="ECO:0000313" key="2">
    <source>
        <dbReference type="EMBL" id="SDG87866.1"/>
    </source>
</evidence>